<feature type="compositionally biased region" description="Basic and acidic residues" evidence="1">
    <location>
        <begin position="131"/>
        <end position="147"/>
    </location>
</feature>
<evidence type="ECO:0000313" key="3">
    <source>
        <dbReference type="EMBL" id="MFE8696633.1"/>
    </source>
</evidence>
<organism evidence="3 4">
    <name type="scientific">Cytobacillus mangrovibacter</name>
    <dbReference type="NCBI Taxonomy" id="3299024"/>
    <lineage>
        <taxon>Bacteria</taxon>
        <taxon>Bacillati</taxon>
        <taxon>Bacillota</taxon>
        <taxon>Bacilli</taxon>
        <taxon>Bacillales</taxon>
        <taxon>Bacillaceae</taxon>
        <taxon>Cytobacillus</taxon>
    </lineage>
</organism>
<dbReference type="EMBL" id="JBIACJ010000004">
    <property type="protein sequence ID" value="MFE8696633.1"/>
    <property type="molecule type" value="Genomic_DNA"/>
</dbReference>
<gene>
    <name evidence="3" type="ORF">ACFYKT_09825</name>
</gene>
<evidence type="ECO:0000256" key="1">
    <source>
        <dbReference type="SAM" id="MobiDB-lite"/>
    </source>
</evidence>
<dbReference type="InterPro" id="IPR032693">
    <property type="entry name" value="YtkA-like_dom"/>
</dbReference>
<sequence length="247" mass="27471">MNKLIVGICTTLLLLAGCGNTSDTNNSSKEEVPEVLNAVLDIPENGELNEEIALVVTVTQGDAPVEDADEVEFEIWKAGQEDASEMVEAVHSENGKYSINHSFKENGLYTVQSHVTARDMHTMPKKTIQIGKEEDHHEHSEDATQESHHHHGDVSINLEKPGTIHVNEKTPLAVVLKKGEESLSDAQVRLEIFQQESNPTWVDMTEAADGEYKGEHQFPNKGIFTIRIHVKNDEGLHEHTEIEVTVE</sequence>
<protein>
    <submittedName>
        <fullName evidence="3">FixH family protein</fullName>
    </submittedName>
</protein>
<reference evidence="3 4" key="1">
    <citation type="submission" date="2024-08" db="EMBL/GenBank/DDBJ databases">
        <title>Two novel Cytobacillus novel species.</title>
        <authorList>
            <person name="Liu G."/>
        </authorList>
    </citation>
    <scope>NUCLEOTIDE SEQUENCE [LARGE SCALE GENOMIC DNA]</scope>
    <source>
        <strain evidence="3 4">FJAT-53684</strain>
    </source>
</reference>
<evidence type="ECO:0000259" key="2">
    <source>
        <dbReference type="Pfam" id="PF13115"/>
    </source>
</evidence>
<feature type="domain" description="YtkA-like" evidence="2">
    <location>
        <begin position="151"/>
        <end position="229"/>
    </location>
</feature>
<evidence type="ECO:0000313" key="4">
    <source>
        <dbReference type="Proteomes" id="UP001601058"/>
    </source>
</evidence>
<accession>A0ABW6K0W4</accession>
<feature type="region of interest" description="Disordered" evidence="1">
    <location>
        <begin position="131"/>
        <end position="154"/>
    </location>
</feature>
<dbReference type="RefSeq" id="WP_389218955.1">
    <property type="nucleotide sequence ID" value="NZ_JBIACJ010000004.1"/>
</dbReference>
<proteinExistence type="predicted"/>
<name>A0ABW6K0W4_9BACI</name>
<comment type="caution">
    <text evidence="3">The sequence shown here is derived from an EMBL/GenBank/DDBJ whole genome shotgun (WGS) entry which is preliminary data.</text>
</comment>
<dbReference type="Pfam" id="PF13115">
    <property type="entry name" value="YtkA"/>
    <property type="match status" value="2"/>
</dbReference>
<dbReference type="PROSITE" id="PS51257">
    <property type="entry name" value="PROKAR_LIPOPROTEIN"/>
    <property type="match status" value="1"/>
</dbReference>
<dbReference type="Proteomes" id="UP001601058">
    <property type="component" value="Unassembled WGS sequence"/>
</dbReference>
<feature type="domain" description="YtkA-like" evidence="2">
    <location>
        <begin position="34"/>
        <end position="114"/>
    </location>
</feature>
<keyword evidence="4" id="KW-1185">Reference proteome</keyword>